<keyword evidence="3 5" id="KW-0863">Zinc-finger</keyword>
<name>A0A2V1DYQ2_9PLEO</name>
<feature type="region of interest" description="Disordered" evidence="6">
    <location>
        <begin position="121"/>
        <end position="142"/>
    </location>
</feature>
<dbReference type="PROSITE" id="PS00028">
    <property type="entry name" value="ZINC_FINGER_C2H2_1"/>
    <property type="match status" value="2"/>
</dbReference>
<feature type="domain" description="C2H2-type" evidence="7">
    <location>
        <begin position="268"/>
        <end position="298"/>
    </location>
</feature>
<dbReference type="EMBL" id="KZ805334">
    <property type="protein sequence ID" value="PVI03156.1"/>
    <property type="molecule type" value="Genomic_DNA"/>
</dbReference>
<dbReference type="AlphaFoldDB" id="A0A2V1DYQ2"/>
<dbReference type="GO" id="GO:0008270">
    <property type="term" value="F:zinc ion binding"/>
    <property type="evidence" value="ECO:0007669"/>
    <property type="project" value="UniProtKB-KW"/>
</dbReference>
<keyword evidence="1" id="KW-0479">Metal-binding</keyword>
<proteinExistence type="predicted"/>
<feature type="region of interest" description="Disordered" evidence="6">
    <location>
        <begin position="1"/>
        <end position="41"/>
    </location>
</feature>
<dbReference type="OrthoDB" id="6910977at2759"/>
<dbReference type="STRING" id="97972.A0A2V1DYQ2"/>
<dbReference type="InterPro" id="IPR036236">
    <property type="entry name" value="Znf_C2H2_sf"/>
</dbReference>
<evidence type="ECO:0000259" key="7">
    <source>
        <dbReference type="PROSITE" id="PS50157"/>
    </source>
</evidence>
<dbReference type="SMART" id="SM00355">
    <property type="entry name" value="ZnF_C2H2"/>
    <property type="match status" value="3"/>
</dbReference>
<keyword evidence="4" id="KW-0862">Zinc</keyword>
<dbReference type="Pfam" id="PF00096">
    <property type="entry name" value="zf-C2H2"/>
    <property type="match status" value="1"/>
</dbReference>
<dbReference type="SUPFAM" id="SSF57667">
    <property type="entry name" value="beta-beta-alpha zinc fingers"/>
    <property type="match status" value="2"/>
</dbReference>
<evidence type="ECO:0000313" key="8">
    <source>
        <dbReference type="EMBL" id="PVI03156.1"/>
    </source>
</evidence>
<keyword evidence="2" id="KW-0677">Repeat</keyword>
<feature type="domain" description="C2H2-type" evidence="7">
    <location>
        <begin position="238"/>
        <end position="265"/>
    </location>
</feature>
<dbReference type="InterPro" id="IPR013087">
    <property type="entry name" value="Znf_C2H2_type"/>
</dbReference>
<evidence type="ECO:0000256" key="1">
    <source>
        <dbReference type="ARBA" id="ARBA00022723"/>
    </source>
</evidence>
<accession>A0A2V1DYQ2</accession>
<gene>
    <name evidence="8" type="ORF">DM02DRAFT_263980</name>
</gene>
<evidence type="ECO:0000256" key="6">
    <source>
        <dbReference type="SAM" id="MobiDB-lite"/>
    </source>
</evidence>
<evidence type="ECO:0000256" key="4">
    <source>
        <dbReference type="ARBA" id="ARBA00022833"/>
    </source>
</evidence>
<dbReference type="Proteomes" id="UP000244855">
    <property type="component" value="Unassembled WGS sequence"/>
</dbReference>
<keyword evidence="9" id="KW-1185">Reference proteome</keyword>
<dbReference type="PANTHER" id="PTHR24409">
    <property type="entry name" value="ZINC FINGER PROTEIN 142"/>
    <property type="match status" value="1"/>
</dbReference>
<feature type="region of interest" description="Disordered" evidence="6">
    <location>
        <begin position="168"/>
        <end position="206"/>
    </location>
</feature>
<feature type="domain" description="C2H2-type" evidence="7">
    <location>
        <begin position="299"/>
        <end position="326"/>
    </location>
</feature>
<evidence type="ECO:0000256" key="5">
    <source>
        <dbReference type="PROSITE-ProRule" id="PRU00042"/>
    </source>
</evidence>
<evidence type="ECO:0000256" key="3">
    <source>
        <dbReference type="ARBA" id="ARBA00022771"/>
    </source>
</evidence>
<sequence length="392" mass="43759">MYSRGQPTPPFNSPYQQAIKPNPLLHTPAYPSPARSDSEASRYHADGLGLYDFPHAFSGPSVSQHNAIMFPPSPHPTETWTNMSNGPSPMIQQEPIVDPWTSGAYDHPVIDSPEAWAHYEDSHKSSLPSPREASIISGDGSEHGMVRVKLERGSGWTSDDDVPPLGTVAPGKLLNGNPYSRDYPHSSPMMMPKYEHTPERDGGNPVSLARQARQTIYDETPRTRKRNPKSASGEAKKYTCELCGKGFIRRYNKNTHVKRHQPDRQKLHNCLHPDCTMKFDRKTDLDRHVKSVHDKIRDLVCAKCGDAFSRKDTLRRHQEDGCEKKNQLSPSQVQQARSMRAASNAYYHSPRPDLYPVTSSGAPGYHPAEATGYDSRSPAFFRSSAFGGHPGY</sequence>
<evidence type="ECO:0000313" key="9">
    <source>
        <dbReference type="Proteomes" id="UP000244855"/>
    </source>
</evidence>
<dbReference type="PROSITE" id="PS50157">
    <property type="entry name" value="ZINC_FINGER_C2H2_2"/>
    <property type="match status" value="3"/>
</dbReference>
<protein>
    <recommendedName>
        <fullName evidence="7">C2H2-type domain-containing protein</fullName>
    </recommendedName>
</protein>
<evidence type="ECO:0000256" key="2">
    <source>
        <dbReference type="ARBA" id="ARBA00022737"/>
    </source>
</evidence>
<feature type="compositionally biased region" description="Basic and acidic residues" evidence="6">
    <location>
        <begin position="193"/>
        <end position="202"/>
    </location>
</feature>
<dbReference type="Gene3D" id="3.30.160.60">
    <property type="entry name" value="Classic Zinc Finger"/>
    <property type="match status" value="1"/>
</dbReference>
<organism evidence="8 9">
    <name type="scientific">Periconia macrospinosa</name>
    <dbReference type="NCBI Taxonomy" id="97972"/>
    <lineage>
        <taxon>Eukaryota</taxon>
        <taxon>Fungi</taxon>
        <taxon>Dikarya</taxon>
        <taxon>Ascomycota</taxon>
        <taxon>Pezizomycotina</taxon>
        <taxon>Dothideomycetes</taxon>
        <taxon>Pleosporomycetidae</taxon>
        <taxon>Pleosporales</taxon>
        <taxon>Massarineae</taxon>
        <taxon>Periconiaceae</taxon>
        <taxon>Periconia</taxon>
    </lineage>
</organism>
<reference evidence="8 9" key="1">
    <citation type="journal article" date="2018" name="Sci. Rep.">
        <title>Comparative genomics provides insights into the lifestyle and reveals functional heterogeneity of dark septate endophytic fungi.</title>
        <authorList>
            <person name="Knapp D.G."/>
            <person name="Nemeth J.B."/>
            <person name="Barry K."/>
            <person name="Hainaut M."/>
            <person name="Henrissat B."/>
            <person name="Johnson J."/>
            <person name="Kuo A."/>
            <person name="Lim J.H.P."/>
            <person name="Lipzen A."/>
            <person name="Nolan M."/>
            <person name="Ohm R.A."/>
            <person name="Tamas L."/>
            <person name="Grigoriev I.V."/>
            <person name="Spatafora J.W."/>
            <person name="Nagy L.G."/>
            <person name="Kovacs G.M."/>
        </authorList>
    </citation>
    <scope>NUCLEOTIDE SEQUENCE [LARGE SCALE GENOMIC DNA]</scope>
    <source>
        <strain evidence="8 9">DSE2036</strain>
    </source>
</reference>